<sequence>MGLNDLGWKRVGIVERPRTDKKTRRVLRNRLEGVAPSHSLVIIRTARPIGGPPYRQLGHFGFPFKRAEPPPSSSLD</sequence>
<name>A0A834U7F2_VESPE</name>
<dbReference type="EMBL" id="JACSDY010000009">
    <property type="protein sequence ID" value="KAF7419825.1"/>
    <property type="molecule type" value="Genomic_DNA"/>
</dbReference>
<comment type="caution">
    <text evidence="1">The sequence shown here is derived from an EMBL/GenBank/DDBJ whole genome shotgun (WGS) entry which is preliminary data.</text>
</comment>
<dbReference type="AlphaFoldDB" id="A0A834U7F2"/>
<dbReference type="Proteomes" id="UP000600918">
    <property type="component" value="Unassembled WGS sequence"/>
</dbReference>
<gene>
    <name evidence="1" type="ORF">H0235_010122</name>
</gene>
<accession>A0A834U7F2</accession>
<evidence type="ECO:0000313" key="2">
    <source>
        <dbReference type="Proteomes" id="UP000600918"/>
    </source>
</evidence>
<evidence type="ECO:0000313" key="1">
    <source>
        <dbReference type="EMBL" id="KAF7419825.1"/>
    </source>
</evidence>
<keyword evidence="2" id="KW-1185">Reference proteome</keyword>
<reference evidence="1" key="1">
    <citation type="journal article" date="2020" name="G3 (Bethesda)">
        <title>High-Quality Assemblies for Three Invasive Social Wasps from the &lt;i&gt;Vespula&lt;/i&gt; Genus.</title>
        <authorList>
            <person name="Harrop T.W.R."/>
            <person name="Guhlin J."/>
            <person name="McLaughlin G.M."/>
            <person name="Permina E."/>
            <person name="Stockwell P."/>
            <person name="Gilligan J."/>
            <person name="Le Lec M.F."/>
            <person name="Gruber M.A.M."/>
            <person name="Quinn O."/>
            <person name="Lovegrove M."/>
            <person name="Duncan E.J."/>
            <person name="Remnant E.J."/>
            <person name="Van Eeckhoven J."/>
            <person name="Graham B."/>
            <person name="Knapp R.A."/>
            <person name="Langford K.W."/>
            <person name="Kronenberg Z."/>
            <person name="Press M.O."/>
            <person name="Eacker S.M."/>
            <person name="Wilson-Rankin E.E."/>
            <person name="Purcell J."/>
            <person name="Lester P.J."/>
            <person name="Dearden P.K."/>
        </authorList>
    </citation>
    <scope>NUCLEOTIDE SEQUENCE</scope>
    <source>
        <strain evidence="1">Volc-1</strain>
    </source>
</reference>
<proteinExistence type="predicted"/>
<protein>
    <submittedName>
        <fullName evidence="1">Uncharacterized protein</fullName>
    </submittedName>
</protein>
<organism evidence="1 2">
    <name type="scientific">Vespula pensylvanica</name>
    <name type="common">Western yellow jacket</name>
    <name type="synonym">Wasp</name>
    <dbReference type="NCBI Taxonomy" id="30213"/>
    <lineage>
        <taxon>Eukaryota</taxon>
        <taxon>Metazoa</taxon>
        <taxon>Ecdysozoa</taxon>
        <taxon>Arthropoda</taxon>
        <taxon>Hexapoda</taxon>
        <taxon>Insecta</taxon>
        <taxon>Pterygota</taxon>
        <taxon>Neoptera</taxon>
        <taxon>Endopterygota</taxon>
        <taxon>Hymenoptera</taxon>
        <taxon>Apocrita</taxon>
        <taxon>Aculeata</taxon>
        <taxon>Vespoidea</taxon>
        <taxon>Vespidae</taxon>
        <taxon>Vespinae</taxon>
        <taxon>Vespula</taxon>
    </lineage>
</organism>